<name>A0A1F5YI59_9BACT</name>
<keyword evidence="2" id="KW-0812">Transmembrane</keyword>
<protein>
    <submittedName>
        <fullName evidence="3">Uncharacterized protein</fullName>
    </submittedName>
</protein>
<gene>
    <name evidence="3" type="ORF">A2Z86_08350</name>
</gene>
<evidence type="ECO:0000313" key="3">
    <source>
        <dbReference type="EMBL" id="OGF99887.1"/>
    </source>
</evidence>
<evidence type="ECO:0000256" key="2">
    <source>
        <dbReference type="SAM" id="Phobius"/>
    </source>
</evidence>
<feature type="transmembrane region" description="Helical" evidence="2">
    <location>
        <begin position="12"/>
        <end position="29"/>
    </location>
</feature>
<dbReference type="AlphaFoldDB" id="A0A1F5YI59"/>
<dbReference type="EMBL" id="MFIV01000005">
    <property type="protein sequence ID" value="OGF99887.1"/>
    <property type="molecule type" value="Genomic_DNA"/>
</dbReference>
<feature type="region of interest" description="Disordered" evidence="1">
    <location>
        <begin position="63"/>
        <end position="100"/>
    </location>
</feature>
<reference evidence="3 4" key="1">
    <citation type="journal article" date="2016" name="Nat. Commun.">
        <title>Thousands of microbial genomes shed light on interconnected biogeochemical processes in an aquifer system.</title>
        <authorList>
            <person name="Anantharaman K."/>
            <person name="Brown C.T."/>
            <person name="Hug L.A."/>
            <person name="Sharon I."/>
            <person name="Castelle C.J."/>
            <person name="Probst A.J."/>
            <person name="Thomas B.C."/>
            <person name="Singh A."/>
            <person name="Wilkins M.J."/>
            <person name="Karaoz U."/>
            <person name="Brodie E.L."/>
            <person name="Williams K.H."/>
            <person name="Hubbard S.S."/>
            <person name="Banfield J.F."/>
        </authorList>
    </citation>
    <scope>NUCLEOTIDE SEQUENCE [LARGE SCALE GENOMIC DNA]</scope>
</reference>
<keyword evidence="2" id="KW-0472">Membrane</keyword>
<proteinExistence type="predicted"/>
<dbReference type="Proteomes" id="UP000176992">
    <property type="component" value="Unassembled WGS sequence"/>
</dbReference>
<sequence length="100" mass="11229">MQSNILKISFLMSYLTMLICVVSGIPFVTSLFRSIILMAIFSLAGLLIRWWMLRMISGLGEEAKPESYGTESYEAEPGGEEDYSADDTEYENNLEQSNNG</sequence>
<evidence type="ECO:0000256" key="1">
    <source>
        <dbReference type="SAM" id="MobiDB-lite"/>
    </source>
</evidence>
<feature type="transmembrane region" description="Helical" evidence="2">
    <location>
        <begin position="35"/>
        <end position="52"/>
    </location>
</feature>
<organism evidence="3 4">
    <name type="scientific">Candidatus Glassbacteria bacterium GWA2_58_10</name>
    <dbReference type="NCBI Taxonomy" id="1817865"/>
    <lineage>
        <taxon>Bacteria</taxon>
        <taxon>Candidatus Glassiibacteriota</taxon>
    </lineage>
</organism>
<accession>A0A1F5YI59</accession>
<comment type="caution">
    <text evidence="3">The sequence shown here is derived from an EMBL/GenBank/DDBJ whole genome shotgun (WGS) entry which is preliminary data.</text>
</comment>
<feature type="compositionally biased region" description="Acidic residues" evidence="1">
    <location>
        <begin position="73"/>
        <end position="92"/>
    </location>
</feature>
<keyword evidence="2" id="KW-1133">Transmembrane helix</keyword>
<evidence type="ECO:0000313" key="4">
    <source>
        <dbReference type="Proteomes" id="UP000176992"/>
    </source>
</evidence>